<evidence type="ECO:0000313" key="13">
    <source>
        <dbReference type="Proteomes" id="UP000288212"/>
    </source>
</evidence>
<name>A0A432VUP6_9GAMM</name>
<dbReference type="Proteomes" id="UP000288212">
    <property type="component" value="Unassembled WGS sequence"/>
</dbReference>
<keyword evidence="8 9" id="KW-0472">Membrane</keyword>
<evidence type="ECO:0000256" key="6">
    <source>
        <dbReference type="ARBA" id="ARBA00022989"/>
    </source>
</evidence>
<dbReference type="NCBIfam" id="TIGR01410">
    <property type="entry name" value="tatB"/>
    <property type="match status" value="1"/>
</dbReference>
<keyword evidence="5 9" id="KW-0653">Protein transport</keyword>
<dbReference type="GO" id="GO:0008320">
    <property type="term" value="F:protein transmembrane transporter activity"/>
    <property type="evidence" value="ECO:0007669"/>
    <property type="project" value="UniProtKB-UniRule"/>
</dbReference>
<evidence type="ECO:0000256" key="10">
    <source>
        <dbReference type="SAM" id="MobiDB-lite"/>
    </source>
</evidence>
<evidence type="ECO:0000256" key="8">
    <source>
        <dbReference type="ARBA" id="ARBA00023136"/>
    </source>
</evidence>
<dbReference type="PRINTS" id="PR01506">
    <property type="entry name" value="TATBPROTEIN"/>
</dbReference>
<dbReference type="AlphaFoldDB" id="A0A432VUP6"/>
<comment type="function">
    <text evidence="9">Part of the twin-arginine translocation (Tat) system that transports large folded proteins containing a characteristic twin-arginine motif in their signal peptide across membranes. Together with TatC, TatB is part of a receptor directly interacting with Tat signal peptides. TatB may form an oligomeric binding site that transiently accommodates folded Tat precursor proteins before their translocation.</text>
</comment>
<sequence length="115" mass="13046">MFDIGFWELLMIAVIGLVVLGPERLPGAIRSVQRTIAKVRAFGSKMEAEINHELRVKELHEHLKQIEATDDLDKLSPELKRSLKELQDAAASVQHPYAKEQEQVEEQKSSKDKGE</sequence>
<evidence type="ECO:0000256" key="2">
    <source>
        <dbReference type="ARBA" id="ARBA00022448"/>
    </source>
</evidence>
<evidence type="ECO:0000256" key="11">
    <source>
        <dbReference type="SAM" id="Phobius"/>
    </source>
</evidence>
<dbReference type="EMBL" id="PIPI01000003">
    <property type="protein sequence ID" value="RUO20250.1"/>
    <property type="molecule type" value="Genomic_DNA"/>
</dbReference>
<comment type="similarity">
    <text evidence="9">Belongs to the TatB family.</text>
</comment>
<proteinExistence type="inferred from homology"/>
<comment type="subunit">
    <text evidence="9">The Tat system comprises two distinct complexes: a TatABC complex, containing multiple copies of TatA, TatB and TatC subunits, and a separate TatA complex, containing only TatA subunits. Substrates initially bind to the TatABC complex, which probably triggers association of the separate TatA complex to form the active translocon.</text>
</comment>
<evidence type="ECO:0000256" key="4">
    <source>
        <dbReference type="ARBA" id="ARBA00022692"/>
    </source>
</evidence>
<organism evidence="12 13">
    <name type="scientific">Aliidiomarina haloalkalitolerans</name>
    <dbReference type="NCBI Taxonomy" id="859059"/>
    <lineage>
        <taxon>Bacteria</taxon>
        <taxon>Pseudomonadati</taxon>
        <taxon>Pseudomonadota</taxon>
        <taxon>Gammaproteobacteria</taxon>
        <taxon>Alteromonadales</taxon>
        <taxon>Idiomarinaceae</taxon>
        <taxon>Aliidiomarina</taxon>
    </lineage>
</organism>
<keyword evidence="6 9" id="KW-1133">Transmembrane helix</keyword>
<comment type="subcellular location">
    <subcellularLocation>
        <location evidence="9">Cell membrane</location>
        <topology evidence="9">Single-pass membrane protein</topology>
    </subcellularLocation>
    <subcellularLocation>
        <location evidence="1">Membrane</location>
        <topology evidence="1">Single-pass membrane protein</topology>
    </subcellularLocation>
</comment>
<keyword evidence="3 9" id="KW-1003">Cell membrane</keyword>
<keyword evidence="7 9" id="KW-0811">Translocation</keyword>
<feature type="compositionally biased region" description="Basic and acidic residues" evidence="10">
    <location>
        <begin position="97"/>
        <end position="115"/>
    </location>
</feature>
<feature type="region of interest" description="Disordered" evidence="10">
    <location>
        <begin position="87"/>
        <end position="115"/>
    </location>
</feature>
<evidence type="ECO:0000256" key="9">
    <source>
        <dbReference type="HAMAP-Rule" id="MF_00237"/>
    </source>
</evidence>
<dbReference type="GO" id="GO:0043953">
    <property type="term" value="P:protein transport by the Tat complex"/>
    <property type="evidence" value="ECO:0007669"/>
    <property type="project" value="UniProtKB-UniRule"/>
</dbReference>
<feature type="transmembrane region" description="Helical" evidence="11">
    <location>
        <begin position="6"/>
        <end position="25"/>
    </location>
</feature>
<dbReference type="Gene3D" id="1.20.5.3310">
    <property type="match status" value="1"/>
</dbReference>
<evidence type="ECO:0000256" key="5">
    <source>
        <dbReference type="ARBA" id="ARBA00022927"/>
    </source>
</evidence>
<dbReference type="HAMAP" id="MF_00237">
    <property type="entry name" value="TatB"/>
    <property type="match status" value="1"/>
</dbReference>
<comment type="caution">
    <text evidence="12">The sequence shown here is derived from an EMBL/GenBank/DDBJ whole genome shotgun (WGS) entry which is preliminary data.</text>
</comment>
<gene>
    <name evidence="9" type="primary">tatB</name>
    <name evidence="12" type="ORF">CWE06_06390</name>
</gene>
<dbReference type="RefSeq" id="WP_126792313.1">
    <property type="nucleotide sequence ID" value="NZ_PIPI01000003.1"/>
</dbReference>
<evidence type="ECO:0000313" key="12">
    <source>
        <dbReference type="EMBL" id="RUO20250.1"/>
    </source>
</evidence>
<dbReference type="InterPro" id="IPR018448">
    <property type="entry name" value="TatB"/>
</dbReference>
<evidence type="ECO:0000256" key="7">
    <source>
        <dbReference type="ARBA" id="ARBA00023010"/>
    </source>
</evidence>
<dbReference type="PANTHER" id="PTHR33162">
    <property type="entry name" value="SEC-INDEPENDENT PROTEIN TRANSLOCASE PROTEIN TATA, CHLOROPLASTIC"/>
    <property type="match status" value="1"/>
</dbReference>
<protein>
    <recommendedName>
        <fullName evidence="9">Sec-independent protein translocase protein TatB</fullName>
    </recommendedName>
</protein>
<dbReference type="OrthoDB" id="9816005at2"/>
<dbReference type="InterPro" id="IPR003369">
    <property type="entry name" value="TatA/B/E"/>
</dbReference>
<dbReference type="GO" id="GO:0033281">
    <property type="term" value="C:TAT protein transport complex"/>
    <property type="evidence" value="ECO:0007669"/>
    <property type="project" value="UniProtKB-UniRule"/>
</dbReference>
<keyword evidence="2 9" id="KW-0813">Transport</keyword>
<dbReference type="PANTHER" id="PTHR33162:SF1">
    <property type="entry name" value="SEC-INDEPENDENT PROTEIN TRANSLOCASE PROTEIN TATA, CHLOROPLASTIC"/>
    <property type="match status" value="1"/>
</dbReference>
<keyword evidence="13" id="KW-1185">Reference proteome</keyword>
<keyword evidence="4 9" id="KW-0812">Transmembrane</keyword>
<dbReference type="Pfam" id="PF02416">
    <property type="entry name" value="TatA_B_E"/>
    <property type="match status" value="1"/>
</dbReference>
<accession>A0A432VUP6</accession>
<evidence type="ECO:0000256" key="3">
    <source>
        <dbReference type="ARBA" id="ARBA00022475"/>
    </source>
</evidence>
<evidence type="ECO:0000256" key="1">
    <source>
        <dbReference type="ARBA" id="ARBA00004167"/>
    </source>
</evidence>
<reference evidence="12 13" key="1">
    <citation type="journal article" date="2011" name="Front. Microbiol.">
        <title>Genomic signatures of strain selection and enhancement in Bacillus atrophaeus var. globigii, a historical biowarfare simulant.</title>
        <authorList>
            <person name="Gibbons H.S."/>
            <person name="Broomall S.M."/>
            <person name="McNew L.A."/>
            <person name="Daligault H."/>
            <person name="Chapman C."/>
            <person name="Bruce D."/>
            <person name="Karavis M."/>
            <person name="Krepps M."/>
            <person name="McGregor P.A."/>
            <person name="Hong C."/>
            <person name="Park K.H."/>
            <person name="Akmal A."/>
            <person name="Feldman A."/>
            <person name="Lin J.S."/>
            <person name="Chang W.E."/>
            <person name="Higgs B.W."/>
            <person name="Demirev P."/>
            <person name="Lindquist J."/>
            <person name="Liem A."/>
            <person name="Fochler E."/>
            <person name="Read T.D."/>
            <person name="Tapia R."/>
            <person name="Johnson S."/>
            <person name="Bishop-Lilly K.A."/>
            <person name="Detter C."/>
            <person name="Han C."/>
            <person name="Sozhamannan S."/>
            <person name="Rosenzweig C.N."/>
            <person name="Skowronski E.W."/>
        </authorList>
    </citation>
    <scope>NUCLEOTIDE SEQUENCE [LARGE SCALE GENOMIC DNA]</scope>
    <source>
        <strain evidence="12 13">AK5</strain>
    </source>
</reference>